<reference evidence="3" key="1">
    <citation type="submission" date="2022-07" db="EMBL/GenBank/DDBJ databases">
        <title>Genome Sequence of Leucocoprinus birnbaumii.</title>
        <authorList>
            <person name="Buettner E."/>
        </authorList>
    </citation>
    <scope>NUCLEOTIDE SEQUENCE</scope>
    <source>
        <strain evidence="3">VT141</strain>
    </source>
</reference>
<gene>
    <name evidence="3" type="ORF">NP233_g9769</name>
</gene>
<feature type="compositionally biased region" description="Polar residues" evidence="1">
    <location>
        <begin position="225"/>
        <end position="237"/>
    </location>
</feature>
<organism evidence="3 4">
    <name type="scientific">Leucocoprinus birnbaumii</name>
    <dbReference type="NCBI Taxonomy" id="56174"/>
    <lineage>
        <taxon>Eukaryota</taxon>
        <taxon>Fungi</taxon>
        <taxon>Dikarya</taxon>
        <taxon>Basidiomycota</taxon>
        <taxon>Agaricomycotina</taxon>
        <taxon>Agaricomycetes</taxon>
        <taxon>Agaricomycetidae</taxon>
        <taxon>Agaricales</taxon>
        <taxon>Agaricineae</taxon>
        <taxon>Agaricaceae</taxon>
        <taxon>Leucocoprinus</taxon>
    </lineage>
</organism>
<protein>
    <recommendedName>
        <fullName evidence="2">DUF6532 domain-containing protein</fullName>
    </recommendedName>
</protein>
<dbReference type="InterPro" id="IPR045341">
    <property type="entry name" value="DUF6532"/>
</dbReference>
<feature type="region of interest" description="Disordered" evidence="1">
    <location>
        <begin position="1"/>
        <end position="48"/>
    </location>
</feature>
<feature type="domain" description="DUF6532" evidence="2">
    <location>
        <begin position="258"/>
        <end position="419"/>
    </location>
</feature>
<proteinExistence type="predicted"/>
<feature type="compositionally biased region" description="Basic residues" evidence="1">
    <location>
        <begin position="250"/>
        <end position="262"/>
    </location>
</feature>
<evidence type="ECO:0000256" key="1">
    <source>
        <dbReference type="SAM" id="MobiDB-lite"/>
    </source>
</evidence>
<feature type="compositionally biased region" description="Polar residues" evidence="1">
    <location>
        <begin position="1"/>
        <end position="14"/>
    </location>
</feature>
<evidence type="ECO:0000313" key="3">
    <source>
        <dbReference type="EMBL" id="KAJ3562128.1"/>
    </source>
</evidence>
<evidence type="ECO:0000313" key="4">
    <source>
        <dbReference type="Proteomes" id="UP001213000"/>
    </source>
</evidence>
<evidence type="ECO:0000259" key="2">
    <source>
        <dbReference type="Pfam" id="PF20149"/>
    </source>
</evidence>
<accession>A0AAD5VLJ4</accession>
<feature type="compositionally biased region" description="Polar residues" evidence="1">
    <location>
        <begin position="503"/>
        <end position="513"/>
    </location>
</feature>
<name>A0AAD5VLJ4_9AGAR</name>
<dbReference type="EMBL" id="JANIEX010000909">
    <property type="protein sequence ID" value="KAJ3562128.1"/>
    <property type="molecule type" value="Genomic_DNA"/>
</dbReference>
<feature type="region of interest" description="Disordered" evidence="1">
    <location>
        <begin position="189"/>
        <end position="264"/>
    </location>
</feature>
<feature type="region of interest" description="Disordered" evidence="1">
    <location>
        <begin position="463"/>
        <end position="513"/>
    </location>
</feature>
<comment type="caution">
    <text evidence="3">The sequence shown here is derived from an EMBL/GenBank/DDBJ whole genome shotgun (WGS) entry which is preliminary data.</text>
</comment>
<sequence>MAASGSQLPKFTNSEESEEQLCKRAEKAERRKEKKRKKQQKADRHAGKGVQVDLCNHCKDIQMNVQTTTSKPAELAKKLLTARLSTVPVLCTQSNTISPAMRVTSRGSHENVSSPMHIASLLQSSSPQEQSDNLPIVIITLHLENKGHCNLMPYCVVVTPLVAGGVNHLKGWITVMIQPHMTIGPPQHNPHHVTHTNVGCLQPTIQSPPSTPTPKQRAQIILTPKRQQSSSAGSLASPTKKLRLVESPRKQAKKSSTKKKQLRAKDIDSNTICMRKLIQSHGAQVRGEVKTVAHSLMKTSYKFKSGSTPKIKRYFFILICCAEYDIYEPIIQDIKECKMLYKNEIISDIISGALFKNENASGNVHSTLFKKTLIPAIALVLAVVECSINEWNSGTHTQIKFTQTTYEAIYHAHCNDIEALRKATNIKIVDRIWSRIYHNGMSIMAESKPVGVESRISPHALGLAAQQYEDSATESNNSQVDEDDFSSLSDDSDDLESGGSASENSQPHFKSFG</sequence>
<dbReference type="Pfam" id="PF20149">
    <property type="entry name" value="DUF6532"/>
    <property type="match status" value="1"/>
</dbReference>
<dbReference type="Proteomes" id="UP001213000">
    <property type="component" value="Unassembled WGS sequence"/>
</dbReference>
<feature type="compositionally biased region" description="Acidic residues" evidence="1">
    <location>
        <begin position="480"/>
        <end position="496"/>
    </location>
</feature>
<keyword evidence="4" id="KW-1185">Reference proteome</keyword>
<feature type="compositionally biased region" description="Polar residues" evidence="1">
    <location>
        <begin position="468"/>
        <end position="479"/>
    </location>
</feature>
<dbReference type="AlphaFoldDB" id="A0AAD5VLJ4"/>
<feature type="compositionally biased region" description="Basic and acidic residues" evidence="1">
    <location>
        <begin position="20"/>
        <end position="31"/>
    </location>
</feature>